<keyword evidence="3" id="KW-1185">Reference proteome</keyword>
<sequence>MLKGLLLDFYGTVVEDDDAMMAAIADQVAARASVPVSGSDVATAWAAEYEAVASGPRFRSLRDSAMASLASVMAEVGCARDPAALCAEQFRYWRSPPLRPGTAEFLSRVTVPICLVSDVDTDDVRAAMAHHGLAFAAVVTSEATRAYKPDRAMFGRALAALGLEAHEVLHVGDSLTADVGGAHAAGIRAVWVNHRGQSAPRDAPVAYEIADLSELAGILR</sequence>
<dbReference type="Proteomes" id="UP000198243">
    <property type="component" value="Chromosome I"/>
</dbReference>
<keyword evidence="1" id="KW-0378">Hydrolase</keyword>
<dbReference type="SFLD" id="SFLDS00003">
    <property type="entry name" value="Haloacid_Dehalogenase"/>
    <property type="match status" value="1"/>
</dbReference>
<dbReference type="PANTHER" id="PTHR43316:SF3">
    <property type="entry name" value="HALOACID DEHALOGENASE, TYPE II (AFU_ORTHOLOGUE AFUA_2G07750)-RELATED"/>
    <property type="match status" value="1"/>
</dbReference>
<dbReference type="OrthoDB" id="3774052at2"/>
<dbReference type="RefSeq" id="WP_089020484.1">
    <property type="nucleotide sequence ID" value="NZ_LT607412.1"/>
</dbReference>
<dbReference type="NCBIfam" id="TIGR01549">
    <property type="entry name" value="HAD-SF-IA-v1"/>
    <property type="match status" value="1"/>
</dbReference>
<dbReference type="Gene3D" id="1.10.150.750">
    <property type="match status" value="1"/>
</dbReference>
<proteinExistence type="predicted"/>
<evidence type="ECO:0000256" key="1">
    <source>
        <dbReference type="ARBA" id="ARBA00022801"/>
    </source>
</evidence>
<dbReference type="AlphaFoldDB" id="A0A1C4XGU4"/>
<dbReference type="InterPro" id="IPR051540">
    <property type="entry name" value="S-2-haloacid_dehalogenase"/>
</dbReference>
<dbReference type="SFLD" id="SFLDG01129">
    <property type="entry name" value="C1.5:_HAD__Beta-PGM__Phosphata"/>
    <property type="match status" value="1"/>
</dbReference>
<dbReference type="PANTHER" id="PTHR43316">
    <property type="entry name" value="HYDROLASE, HALOACID DELAHOGENASE-RELATED"/>
    <property type="match status" value="1"/>
</dbReference>
<protein>
    <submittedName>
        <fullName evidence="2">2-haloacid dehalogenase</fullName>
    </submittedName>
</protein>
<dbReference type="PRINTS" id="PR00413">
    <property type="entry name" value="HADHALOGNASE"/>
</dbReference>
<dbReference type="InterPro" id="IPR006439">
    <property type="entry name" value="HAD-SF_hydro_IA"/>
</dbReference>
<gene>
    <name evidence="2" type="ORF">GA0070607_5221</name>
</gene>
<evidence type="ECO:0000313" key="3">
    <source>
        <dbReference type="Proteomes" id="UP000198243"/>
    </source>
</evidence>
<dbReference type="EMBL" id="LT607412">
    <property type="protein sequence ID" value="SCF07576.1"/>
    <property type="molecule type" value="Genomic_DNA"/>
</dbReference>
<dbReference type="InterPro" id="IPR036412">
    <property type="entry name" value="HAD-like_sf"/>
</dbReference>
<dbReference type="Pfam" id="PF00702">
    <property type="entry name" value="Hydrolase"/>
    <property type="match status" value="1"/>
</dbReference>
<evidence type="ECO:0000313" key="2">
    <source>
        <dbReference type="EMBL" id="SCF07576.1"/>
    </source>
</evidence>
<reference evidence="3" key="1">
    <citation type="submission" date="2016-06" db="EMBL/GenBank/DDBJ databases">
        <authorList>
            <person name="Varghese N."/>
            <person name="Submissions Spin"/>
        </authorList>
    </citation>
    <scope>NUCLEOTIDE SEQUENCE [LARGE SCALE GENOMIC DNA]</scope>
    <source>
        <strain evidence="3">DSM 44875</strain>
    </source>
</reference>
<name>A0A1C4XGU4_9ACTN</name>
<dbReference type="SUPFAM" id="SSF56784">
    <property type="entry name" value="HAD-like"/>
    <property type="match status" value="1"/>
</dbReference>
<dbReference type="GO" id="GO:0016787">
    <property type="term" value="F:hydrolase activity"/>
    <property type="evidence" value="ECO:0007669"/>
    <property type="project" value="UniProtKB-KW"/>
</dbReference>
<dbReference type="InterPro" id="IPR023214">
    <property type="entry name" value="HAD_sf"/>
</dbReference>
<dbReference type="Gene3D" id="3.40.50.1000">
    <property type="entry name" value="HAD superfamily/HAD-like"/>
    <property type="match status" value="1"/>
</dbReference>
<organism evidence="2 3">
    <name type="scientific">Micromonospora coriariae</name>
    <dbReference type="NCBI Taxonomy" id="285665"/>
    <lineage>
        <taxon>Bacteria</taxon>
        <taxon>Bacillati</taxon>
        <taxon>Actinomycetota</taxon>
        <taxon>Actinomycetes</taxon>
        <taxon>Micromonosporales</taxon>
        <taxon>Micromonosporaceae</taxon>
        <taxon>Micromonospora</taxon>
    </lineage>
</organism>
<accession>A0A1C4XGU4</accession>